<evidence type="ECO:0000313" key="2">
    <source>
        <dbReference type="Proteomes" id="UP000092612"/>
    </source>
</evidence>
<protein>
    <submittedName>
        <fullName evidence="1">Uncharacterized protein</fullName>
    </submittedName>
</protein>
<dbReference type="STRING" id="996801.BW723_02755"/>
<evidence type="ECO:0000313" key="1">
    <source>
        <dbReference type="EMBL" id="OBY63699.1"/>
    </source>
</evidence>
<sequence>MFFSCSEDNDITTPRNLEEYINANTNRELDEVIACAASEDNNTSLTNIFYYPIEGATEIKYFETESTDVDEKDFSNYRRELLTSSDVFGGKLEKFSRSDSEEAWCIVTFLTNGKLHKSNPIRLKNETSSTIWEEEVTIDQTESTMPKFTWSEFGTTDNAIFFQVISDEDDEFISGTYTYDNYFQFYDTSNVVLNINTVTPENLVVDNTYSFTLMAVSEDNWVNLVIQNQFTAQ</sequence>
<dbReference type="AlphaFoldDB" id="A0A1B8TW30"/>
<proteinExistence type="predicted"/>
<organism evidence="1 2">
    <name type="scientific">Polaribacter reichenbachii</name>
    <dbReference type="NCBI Taxonomy" id="996801"/>
    <lineage>
        <taxon>Bacteria</taxon>
        <taxon>Pseudomonadati</taxon>
        <taxon>Bacteroidota</taxon>
        <taxon>Flavobacteriia</taxon>
        <taxon>Flavobacteriales</taxon>
        <taxon>Flavobacteriaceae</taxon>
    </lineage>
</organism>
<gene>
    <name evidence="1" type="ORF">LPB301_12945</name>
</gene>
<dbReference type="EMBL" id="LSFL01000035">
    <property type="protein sequence ID" value="OBY63699.1"/>
    <property type="molecule type" value="Genomic_DNA"/>
</dbReference>
<name>A0A1B8TW30_9FLAO</name>
<keyword evidence="2" id="KW-1185">Reference proteome</keyword>
<accession>A0A1B8TW30</accession>
<dbReference type="Proteomes" id="UP000092612">
    <property type="component" value="Unassembled WGS sequence"/>
</dbReference>
<reference evidence="2" key="1">
    <citation type="submission" date="2016-02" db="EMBL/GenBank/DDBJ databases">
        <title>Paenibacillus sp. LPB0068, isolated from Crassostrea gigas.</title>
        <authorList>
            <person name="Shin S.-K."/>
            <person name="Yi H."/>
        </authorList>
    </citation>
    <scope>NUCLEOTIDE SEQUENCE [LARGE SCALE GENOMIC DNA]</scope>
    <source>
        <strain evidence="2">KCTC 23969</strain>
    </source>
</reference>
<comment type="caution">
    <text evidence="1">The sequence shown here is derived from an EMBL/GenBank/DDBJ whole genome shotgun (WGS) entry which is preliminary data.</text>
</comment>